<keyword evidence="2" id="KW-1185">Reference proteome</keyword>
<dbReference type="OrthoDB" id="5296287at2759"/>
<dbReference type="AlphaFoldDB" id="J3K0D7"/>
<evidence type="ECO:0000313" key="1">
    <source>
        <dbReference type="EMBL" id="EAS27298.3"/>
    </source>
</evidence>
<proteinExistence type="predicted"/>
<accession>J3K0D7</accession>
<dbReference type="EMBL" id="GG704915">
    <property type="protein sequence ID" value="EAS27298.3"/>
    <property type="molecule type" value="Genomic_DNA"/>
</dbReference>
<dbReference type="GeneID" id="24165125"/>
<reference evidence="2" key="1">
    <citation type="journal article" date="2009" name="Genome Res.">
        <title>Comparative genomic analyses of the human fungal pathogens Coccidioides and their relatives.</title>
        <authorList>
            <person name="Sharpton T.J."/>
            <person name="Stajich J.E."/>
            <person name="Rounsley S.D."/>
            <person name="Gardner M.J."/>
            <person name="Wortman J.R."/>
            <person name="Jordar V.S."/>
            <person name="Maiti R."/>
            <person name="Kodira C.D."/>
            <person name="Neafsey D.E."/>
            <person name="Zeng Q."/>
            <person name="Hung C.-Y."/>
            <person name="McMahan C."/>
            <person name="Muszewska A."/>
            <person name="Grynberg M."/>
            <person name="Mandel M.A."/>
            <person name="Kellner E.M."/>
            <person name="Barker B.M."/>
            <person name="Galgiani J.N."/>
            <person name="Orbach M.J."/>
            <person name="Kirkland T.N."/>
            <person name="Cole G.T."/>
            <person name="Henn M.R."/>
            <person name="Birren B.W."/>
            <person name="Taylor J.W."/>
        </authorList>
    </citation>
    <scope>NUCLEOTIDE SEQUENCE [LARGE SCALE GENOMIC DNA]</scope>
    <source>
        <strain evidence="2">RS</strain>
    </source>
</reference>
<evidence type="ECO:0000313" key="2">
    <source>
        <dbReference type="Proteomes" id="UP000001261"/>
    </source>
</evidence>
<name>J3K0D7_COCIM</name>
<dbReference type="Proteomes" id="UP000001261">
    <property type="component" value="Unassembled WGS sequence"/>
</dbReference>
<gene>
    <name evidence="1" type="ORF">CIMG_13498</name>
</gene>
<dbReference type="InParanoid" id="J3K0D7"/>
<organism evidence="1 2">
    <name type="scientific">Coccidioides immitis (strain RS)</name>
    <name type="common">Valley fever fungus</name>
    <dbReference type="NCBI Taxonomy" id="246410"/>
    <lineage>
        <taxon>Eukaryota</taxon>
        <taxon>Fungi</taxon>
        <taxon>Dikarya</taxon>
        <taxon>Ascomycota</taxon>
        <taxon>Pezizomycotina</taxon>
        <taxon>Eurotiomycetes</taxon>
        <taxon>Eurotiomycetidae</taxon>
        <taxon>Onygenales</taxon>
        <taxon>Onygenaceae</taxon>
        <taxon>Coccidioides</taxon>
    </lineage>
</organism>
<dbReference type="RefSeq" id="XP_001238881.2">
    <property type="nucleotide sequence ID" value="XM_001238880.2"/>
</dbReference>
<dbReference type="VEuPathDB" id="FungiDB:CIMG_13498"/>
<dbReference type="KEGG" id="cim:CIMG_13498"/>
<reference evidence="2" key="2">
    <citation type="journal article" date="2010" name="Genome Res.">
        <title>Population genomic sequencing of Coccidioides fungi reveals recent hybridization and transposon control.</title>
        <authorList>
            <person name="Neafsey D.E."/>
            <person name="Barker B.M."/>
            <person name="Sharpton T.J."/>
            <person name="Stajich J.E."/>
            <person name="Park D.J."/>
            <person name="Whiston E."/>
            <person name="Hung C.-Y."/>
            <person name="McMahan C."/>
            <person name="White J."/>
            <person name="Sykes S."/>
            <person name="Heiman D."/>
            <person name="Young S."/>
            <person name="Zeng Q."/>
            <person name="Abouelleil A."/>
            <person name="Aftuck L."/>
            <person name="Bessette D."/>
            <person name="Brown A."/>
            <person name="FitzGerald M."/>
            <person name="Lui A."/>
            <person name="Macdonald J.P."/>
            <person name="Priest M."/>
            <person name="Orbach M.J."/>
            <person name="Galgiani J.N."/>
            <person name="Kirkland T.N."/>
            <person name="Cole G.T."/>
            <person name="Birren B.W."/>
            <person name="Henn M.R."/>
            <person name="Taylor J.W."/>
            <person name="Rounsley S.D."/>
        </authorList>
    </citation>
    <scope>GENOME REANNOTATION</scope>
    <source>
        <strain evidence="2">RS</strain>
    </source>
</reference>
<protein>
    <submittedName>
        <fullName evidence="1">Uncharacterized protein</fullName>
    </submittedName>
</protein>
<sequence length="104" mass="11793">MLSLDTVTRIISQGKLFELKLQAHVKLKHNYNPEFPQLSPQQITGICIDSACELLELLSDQPDARWLVQINPLVVRATLSHADDEFGSMQAKGLSGNLNHWWIR</sequence>
<dbReference type="OMA" id="DARWLVQ"/>